<dbReference type="STRING" id="2903.R1EVA5"/>
<dbReference type="GO" id="GO:0004672">
    <property type="term" value="F:protein kinase activity"/>
    <property type="evidence" value="ECO:0007669"/>
    <property type="project" value="InterPro"/>
</dbReference>
<dbReference type="Proteomes" id="UP000013827">
    <property type="component" value="Unassembled WGS sequence"/>
</dbReference>
<dbReference type="KEGG" id="ehx:EMIHUDRAFT_114884"/>
<dbReference type="EnsemblProtists" id="EOD26916">
    <property type="protein sequence ID" value="EOD26916"/>
    <property type="gene ID" value="EMIHUDRAFT_114884"/>
</dbReference>
<organism evidence="5 6">
    <name type="scientific">Emiliania huxleyi (strain CCMP1516)</name>
    <dbReference type="NCBI Taxonomy" id="280463"/>
    <lineage>
        <taxon>Eukaryota</taxon>
        <taxon>Haptista</taxon>
        <taxon>Haptophyta</taxon>
        <taxon>Prymnesiophyceae</taxon>
        <taxon>Isochrysidales</taxon>
        <taxon>Noelaerhabdaceae</taxon>
        <taxon>Emiliania</taxon>
    </lineage>
</organism>
<dbReference type="InterPro" id="IPR011009">
    <property type="entry name" value="Kinase-like_dom_sf"/>
</dbReference>
<dbReference type="InterPro" id="IPR017441">
    <property type="entry name" value="Protein_kinase_ATP_BS"/>
</dbReference>
<reference evidence="6" key="1">
    <citation type="journal article" date="2013" name="Nature">
        <title>Pan genome of the phytoplankton Emiliania underpins its global distribution.</title>
        <authorList>
            <person name="Read B.A."/>
            <person name="Kegel J."/>
            <person name="Klute M.J."/>
            <person name="Kuo A."/>
            <person name="Lefebvre S.C."/>
            <person name="Maumus F."/>
            <person name="Mayer C."/>
            <person name="Miller J."/>
            <person name="Monier A."/>
            <person name="Salamov A."/>
            <person name="Young J."/>
            <person name="Aguilar M."/>
            <person name="Claverie J.M."/>
            <person name="Frickenhaus S."/>
            <person name="Gonzalez K."/>
            <person name="Herman E.K."/>
            <person name="Lin Y.C."/>
            <person name="Napier J."/>
            <person name="Ogata H."/>
            <person name="Sarno A.F."/>
            <person name="Shmutz J."/>
            <person name="Schroeder D."/>
            <person name="de Vargas C."/>
            <person name="Verret F."/>
            <person name="von Dassow P."/>
            <person name="Valentin K."/>
            <person name="Van de Peer Y."/>
            <person name="Wheeler G."/>
            <person name="Dacks J.B."/>
            <person name="Delwiche C.F."/>
            <person name="Dyhrman S.T."/>
            <person name="Glockner G."/>
            <person name="John U."/>
            <person name="Richards T."/>
            <person name="Worden A.Z."/>
            <person name="Zhang X."/>
            <person name="Grigoriev I.V."/>
            <person name="Allen A.E."/>
            <person name="Bidle K."/>
            <person name="Borodovsky M."/>
            <person name="Bowler C."/>
            <person name="Brownlee C."/>
            <person name="Cock J.M."/>
            <person name="Elias M."/>
            <person name="Gladyshev V.N."/>
            <person name="Groth M."/>
            <person name="Guda C."/>
            <person name="Hadaegh A."/>
            <person name="Iglesias-Rodriguez M.D."/>
            <person name="Jenkins J."/>
            <person name="Jones B.M."/>
            <person name="Lawson T."/>
            <person name="Leese F."/>
            <person name="Lindquist E."/>
            <person name="Lobanov A."/>
            <person name="Lomsadze A."/>
            <person name="Malik S.B."/>
            <person name="Marsh M.E."/>
            <person name="Mackinder L."/>
            <person name="Mock T."/>
            <person name="Mueller-Roeber B."/>
            <person name="Pagarete A."/>
            <person name="Parker M."/>
            <person name="Probert I."/>
            <person name="Quesneville H."/>
            <person name="Raines C."/>
            <person name="Rensing S.A."/>
            <person name="Riano-Pachon D.M."/>
            <person name="Richier S."/>
            <person name="Rokitta S."/>
            <person name="Shiraiwa Y."/>
            <person name="Soanes D.M."/>
            <person name="van der Giezen M."/>
            <person name="Wahlund T.M."/>
            <person name="Williams B."/>
            <person name="Wilson W."/>
            <person name="Wolfe G."/>
            <person name="Wurch L.L."/>
        </authorList>
    </citation>
    <scope>NUCLEOTIDE SEQUENCE</scope>
</reference>
<keyword evidence="3" id="KW-0067">ATP-binding</keyword>
<evidence type="ECO:0000256" key="1">
    <source>
        <dbReference type="ARBA" id="ARBA00022614"/>
    </source>
</evidence>
<dbReference type="RefSeq" id="XP_005779345.1">
    <property type="nucleotide sequence ID" value="XM_005779288.1"/>
</dbReference>
<dbReference type="Pfam" id="PF13855">
    <property type="entry name" value="LRR_8"/>
    <property type="match status" value="1"/>
</dbReference>
<dbReference type="InterPro" id="IPR032675">
    <property type="entry name" value="LRR_dom_sf"/>
</dbReference>
<name>A0A0D3JTT1_EMIH1</name>
<dbReference type="GO" id="GO:0005737">
    <property type="term" value="C:cytoplasm"/>
    <property type="evidence" value="ECO:0007669"/>
    <property type="project" value="TreeGrafter"/>
</dbReference>
<dbReference type="Gene3D" id="3.80.10.10">
    <property type="entry name" value="Ribonuclease Inhibitor"/>
    <property type="match status" value="2"/>
</dbReference>
<dbReference type="eggNOG" id="KOG0619">
    <property type="taxonomic scope" value="Eukaryota"/>
</dbReference>
<evidence type="ECO:0000313" key="6">
    <source>
        <dbReference type="Proteomes" id="UP000013827"/>
    </source>
</evidence>
<dbReference type="Pfam" id="PF18143">
    <property type="entry name" value="HAD_SAK_2"/>
    <property type="match status" value="1"/>
</dbReference>
<keyword evidence="3" id="KW-0547">Nucleotide-binding</keyword>
<keyword evidence="1" id="KW-0433">Leucine-rich repeat</keyword>
<dbReference type="Pfam" id="PF07714">
    <property type="entry name" value="PK_Tyr_Ser-Thr"/>
    <property type="match status" value="1"/>
</dbReference>
<dbReference type="GO" id="GO:0005524">
    <property type="term" value="F:ATP binding"/>
    <property type="evidence" value="ECO:0007669"/>
    <property type="project" value="UniProtKB-UniRule"/>
</dbReference>
<dbReference type="SUPFAM" id="SSF52058">
    <property type="entry name" value="L domain-like"/>
    <property type="match status" value="1"/>
</dbReference>
<dbReference type="Gene3D" id="3.30.200.20">
    <property type="entry name" value="Phosphorylase Kinase, domain 1"/>
    <property type="match status" value="1"/>
</dbReference>
<dbReference type="PROSITE" id="PS00107">
    <property type="entry name" value="PROTEIN_KINASE_ATP"/>
    <property type="match status" value="1"/>
</dbReference>
<evidence type="ECO:0000313" key="5">
    <source>
        <dbReference type="EnsemblProtists" id="EOD26916"/>
    </source>
</evidence>
<dbReference type="InterPro" id="IPR000719">
    <property type="entry name" value="Prot_kinase_dom"/>
</dbReference>
<dbReference type="AlphaFoldDB" id="A0A0D3JTT1"/>
<dbReference type="OMA" id="MVGFKAN"/>
<evidence type="ECO:0000259" key="4">
    <source>
        <dbReference type="PROSITE" id="PS50011"/>
    </source>
</evidence>
<keyword evidence="6" id="KW-1185">Reference proteome</keyword>
<dbReference type="GeneID" id="17272461"/>
<feature type="binding site" evidence="3">
    <location>
        <position position="432"/>
    </location>
    <ligand>
        <name>ATP</name>
        <dbReference type="ChEBI" id="CHEBI:30616"/>
    </ligand>
</feature>
<dbReference type="PANTHER" id="PTHR48051">
    <property type="match status" value="1"/>
</dbReference>
<reference evidence="5" key="2">
    <citation type="submission" date="2024-10" db="UniProtKB">
        <authorList>
            <consortium name="EnsemblProtists"/>
        </authorList>
    </citation>
    <scope>IDENTIFICATION</scope>
</reference>
<dbReference type="PaxDb" id="2903-EOD26916"/>
<dbReference type="HOGENOM" id="CLU_419466_0_0_1"/>
<dbReference type="eggNOG" id="KOG0192">
    <property type="taxonomic scope" value="Eukaryota"/>
</dbReference>
<dbReference type="PANTHER" id="PTHR48051:SF1">
    <property type="entry name" value="RAS SUPPRESSOR PROTEIN 1"/>
    <property type="match status" value="1"/>
</dbReference>
<dbReference type="InterPro" id="IPR050216">
    <property type="entry name" value="LRR_domain-containing"/>
</dbReference>
<accession>A0A0D3JTT1</accession>
<dbReference type="SUPFAM" id="SSF56112">
    <property type="entry name" value="Protein kinase-like (PK-like)"/>
    <property type="match status" value="1"/>
</dbReference>
<dbReference type="InterPro" id="IPR001611">
    <property type="entry name" value="Leu-rich_rpt"/>
</dbReference>
<keyword evidence="2" id="KW-0677">Repeat</keyword>
<sequence>MPSVIFLDLDGVLNRTRDAPHLRLDDDLVARLRSLVRDTGAAIVLSTFWRAFEEYVSYVLSRHGIPHGTVIGRTPGRNSSFDFVTATASEPAFRSRAEEITVWLATHPEVASFVILDDRPSAANGDGTVGEPLASRFVQTETSVGLSDANVARCREALASKVSDAEKSVFLQAAGLAPPKSHDPRGLVDTAPGSVNEEAQALSRELSAGKLTALTDLNLKKAGLAALPPQIGELASLTKLDISLNTLSTLPAETSGLSSLRILFSLGNEFESIPSVLRSLPRLYMLSFKSNRLTHIPEDALAPTIEWLILTDNLLEELPASIGCLKTLRKCMLTNNRLLALPDSLLQCRELELIRLADNRLSDLPRGFWQLPKLAWAGLAGNPLVARAAPLPPPRWVAPAELEVGEQIGAGGGGFVHRAVWSAQPDEPVALKLFRDAGTVTDGDPAHEIDVGSALTHPNVIRVLGATPRPQLGLVLELLQLNKASAGGGWGELGKPPNFDTCARDTYPAGTTFGAPFVLRALSGVAAACAHLHAQQLSHGDLYAHNTLVRHDGEPKVGDFGAAYNYAPLGAEAAPLVERVEVRAFGCLAEELATRLAPAAGDESEAALQRNLLGLAREAWMGAAVGARPSFAEACQQIEALARAYFEAPPPFPW</sequence>
<protein>
    <recommendedName>
        <fullName evidence="4">Protein kinase domain-containing protein</fullName>
    </recommendedName>
</protein>
<dbReference type="PROSITE" id="PS50011">
    <property type="entry name" value="PROTEIN_KINASE_DOM"/>
    <property type="match status" value="1"/>
</dbReference>
<dbReference type="InterPro" id="IPR001245">
    <property type="entry name" value="Ser-Thr/Tyr_kinase_cat_dom"/>
</dbReference>
<dbReference type="InterPro" id="IPR003591">
    <property type="entry name" value="Leu-rich_rpt_typical-subtyp"/>
</dbReference>
<evidence type="ECO:0000256" key="3">
    <source>
        <dbReference type="PROSITE-ProRule" id="PRU10141"/>
    </source>
</evidence>
<feature type="domain" description="Protein kinase" evidence="4">
    <location>
        <begin position="402"/>
        <end position="654"/>
    </location>
</feature>
<dbReference type="SMART" id="SM00369">
    <property type="entry name" value="LRR_TYP"/>
    <property type="match status" value="5"/>
</dbReference>
<evidence type="ECO:0000256" key="2">
    <source>
        <dbReference type="ARBA" id="ARBA00022737"/>
    </source>
</evidence>
<dbReference type="Gene3D" id="1.10.510.10">
    <property type="entry name" value="Transferase(Phosphotransferase) domain 1"/>
    <property type="match status" value="1"/>
</dbReference>
<proteinExistence type="predicted"/>